<dbReference type="Pfam" id="PF00117">
    <property type="entry name" value="GATase"/>
    <property type="match status" value="1"/>
</dbReference>
<dbReference type="InterPro" id="IPR006221">
    <property type="entry name" value="TrpG/PapA_dom"/>
</dbReference>
<gene>
    <name evidence="3" type="primary">trpG</name>
    <name evidence="3" type="ORF">LMG26788_01073</name>
</gene>
<sequence length="202" mass="21751">MTAPGRAPARLEKKMLLMIDNYDSFTYNLVQYFGELGEDVRVARNDQITLEEIAALNPDRICVSPGPCSPSEAGISVPVIQAFAGKKPILGVCLGHQAIGAAYGGDIVRAQQIMHGKTVQISHTGTDIFTGLPTPYTVIRYNSLTIDPATLPDCLAVTATAPDGDIMGVRHKTLPLYGVQFHPESVLSEHGHALLRNFLNLA</sequence>
<dbReference type="InterPro" id="IPR050472">
    <property type="entry name" value="Anth_synth/Amidotransfase"/>
</dbReference>
<dbReference type="EMBL" id="CADIKZ010000002">
    <property type="protein sequence ID" value="CAB3837374.1"/>
    <property type="molecule type" value="Genomic_DNA"/>
</dbReference>
<evidence type="ECO:0000313" key="3">
    <source>
        <dbReference type="EMBL" id="CAB3837374.1"/>
    </source>
</evidence>
<evidence type="ECO:0000313" key="4">
    <source>
        <dbReference type="Proteomes" id="UP000494203"/>
    </source>
</evidence>
<organism evidence="3 4">
    <name type="scientific">Achromobacter pulmonis</name>
    <dbReference type="NCBI Taxonomy" id="1389932"/>
    <lineage>
        <taxon>Bacteria</taxon>
        <taxon>Pseudomonadati</taxon>
        <taxon>Pseudomonadota</taxon>
        <taxon>Betaproteobacteria</taxon>
        <taxon>Burkholderiales</taxon>
        <taxon>Alcaligenaceae</taxon>
        <taxon>Achromobacter</taxon>
    </lineage>
</organism>
<dbReference type="NCBIfam" id="TIGR00566">
    <property type="entry name" value="trpG_papA"/>
    <property type="match status" value="1"/>
</dbReference>
<evidence type="ECO:0000256" key="1">
    <source>
        <dbReference type="ARBA" id="ARBA00022962"/>
    </source>
</evidence>
<dbReference type="AlphaFoldDB" id="A0A6S7CLV1"/>
<dbReference type="PANTHER" id="PTHR43418:SF4">
    <property type="entry name" value="MULTIFUNCTIONAL TRYPTOPHAN BIOSYNTHESIS PROTEIN"/>
    <property type="match status" value="1"/>
</dbReference>
<dbReference type="PANTHER" id="PTHR43418">
    <property type="entry name" value="MULTIFUNCTIONAL TRYPTOPHAN BIOSYNTHESIS PROTEIN-RELATED"/>
    <property type="match status" value="1"/>
</dbReference>
<dbReference type="InterPro" id="IPR017926">
    <property type="entry name" value="GATASE"/>
</dbReference>
<dbReference type="Gene3D" id="3.40.50.880">
    <property type="match status" value="1"/>
</dbReference>
<name>A0A6S7CLV1_9BURK</name>
<feature type="domain" description="Glutamine amidotransferase" evidence="2">
    <location>
        <begin position="17"/>
        <end position="199"/>
    </location>
</feature>
<reference evidence="3 4" key="1">
    <citation type="submission" date="2020-04" db="EMBL/GenBank/DDBJ databases">
        <authorList>
            <person name="De Canck E."/>
        </authorList>
    </citation>
    <scope>NUCLEOTIDE SEQUENCE [LARGE SCALE GENOMIC DNA]</scope>
    <source>
        <strain evidence="3 4">LMG 26788</strain>
    </source>
</reference>
<keyword evidence="4" id="KW-1185">Reference proteome</keyword>
<evidence type="ECO:0000259" key="2">
    <source>
        <dbReference type="Pfam" id="PF00117"/>
    </source>
</evidence>
<dbReference type="SUPFAM" id="SSF52317">
    <property type="entry name" value="Class I glutamine amidotransferase-like"/>
    <property type="match status" value="1"/>
</dbReference>
<dbReference type="EC" id="4.1.3.27" evidence="3"/>
<dbReference type="GO" id="GO:0000162">
    <property type="term" value="P:L-tryptophan biosynthetic process"/>
    <property type="evidence" value="ECO:0007669"/>
    <property type="project" value="TreeGrafter"/>
</dbReference>
<dbReference type="Proteomes" id="UP000494203">
    <property type="component" value="Unassembled WGS sequence"/>
</dbReference>
<dbReference type="PRINTS" id="PR00099">
    <property type="entry name" value="CPSGATASE"/>
</dbReference>
<dbReference type="CDD" id="cd01743">
    <property type="entry name" value="GATase1_Anthranilate_Synthase"/>
    <property type="match status" value="1"/>
</dbReference>
<keyword evidence="1" id="KW-0315">Glutamine amidotransferase</keyword>
<protein>
    <submittedName>
        <fullName evidence="3">Anthranilate synthase component 2</fullName>
        <ecNumber evidence="3">4.1.3.27</ecNumber>
    </submittedName>
</protein>
<dbReference type="PROSITE" id="PS51273">
    <property type="entry name" value="GATASE_TYPE_1"/>
    <property type="match status" value="1"/>
</dbReference>
<dbReference type="GO" id="GO:0004049">
    <property type="term" value="F:anthranilate synthase activity"/>
    <property type="evidence" value="ECO:0007669"/>
    <property type="project" value="UniProtKB-EC"/>
</dbReference>
<proteinExistence type="predicted"/>
<dbReference type="FunFam" id="3.40.50.880:FF:000003">
    <property type="entry name" value="Anthranilate synthase component II"/>
    <property type="match status" value="1"/>
</dbReference>
<accession>A0A6S7CLV1</accession>
<dbReference type="PRINTS" id="PR00097">
    <property type="entry name" value="ANTSNTHASEII"/>
</dbReference>
<keyword evidence="3" id="KW-0456">Lyase</keyword>
<dbReference type="GO" id="GO:0005829">
    <property type="term" value="C:cytosol"/>
    <property type="evidence" value="ECO:0007669"/>
    <property type="project" value="TreeGrafter"/>
</dbReference>
<dbReference type="PRINTS" id="PR00096">
    <property type="entry name" value="GATASE"/>
</dbReference>
<dbReference type="InterPro" id="IPR029062">
    <property type="entry name" value="Class_I_gatase-like"/>
</dbReference>